<dbReference type="AlphaFoldDB" id="A0A8H3A4H4"/>
<dbReference type="EMBL" id="CAJMWS010000288">
    <property type="protein sequence ID" value="CAE6391283.1"/>
    <property type="molecule type" value="Genomic_DNA"/>
</dbReference>
<sequence length="131" mass="14229">MIPDIQRRLFLLLPQALLQAKVWIGLLPSSLLVPDTYVVIFGRFHPTYTPFMLIVSEFALVLPATHDQQVAFLKQAMSFLDGASYVTYYTVFGASLPSKISANTSGGEVGTGLSLYNNNGSLSANSVAYHG</sequence>
<evidence type="ECO:0000313" key="3">
    <source>
        <dbReference type="Proteomes" id="UP000663846"/>
    </source>
</evidence>
<dbReference type="Pfam" id="PF11790">
    <property type="entry name" value="Glyco_hydro_cc"/>
    <property type="match status" value="1"/>
</dbReference>
<reference evidence="2" key="1">
    <citation type="submission" date="2021-01" db="EMBL/GenBank/DDBJ databases">
        <authorList>
            <person name="Kaushik A."/>
        </authorList>
    </citation>
    <scope>NUCLEOTIDE SEQUENCE</scope>
    <source>
        <strain evidence="2">AG1-1C</strain>
    </source>
</reference>
<dbReference type="InterPro" id="IPR024655">
    <property type="entry name" value="Asl1_glyco_hydro_catalytic"/>
</dbReference>
<comment type="caution">
    <text evidence="2">The sequence shown here is derived from an EMBL/GenBank/DDBJ whole genome shotgun (WGS) entry which is preliminary data.</text>
</comment>
<gene>
    <name evidence="2" type="ORF">RDB_LOCUS44828</name>
</gene>
<accession>A0A8H3A4H4</accession>
<evidence type="ECO:0000313" key="2">
    <source>
        <dbReference type="EMBL" id="CAE6391283.1"/>
    </source>
</evidence>
<dbReference type="Proteomes" id="UP000663846">
    <property type="component" value="Unassembled WGS sequence"/>
</dbReference>
<evidence type="ECO:0000259" key="1">
    <source>
        <dbReference type="Pfam" id="PF11790"/>
    </source>
</evidence>
<protein>
    <recommendedName>
        <fullName evidence="1">Asl1-like glycosyl hydrolase catalytic domain-containing protein</fullName>
    </recommendedName>
</protein>
<organism evidence="2 3">
    <name type="scientific">Rhizoctonia solani</name>
    <dbReference type="NCBI Taxonomy" id="456999"/>
    <lineage>
        <taxon>Eukaryota</taxon>
        <taxon>Fungi</taxon>
        <taxon>Dikarya</taxon>
        <taxon>Basidiomycota</taxon>
        <taxon>Agaricomycotina</taxon>
        <taxon>Agaricomycetes</taxon>
        <taxon>Cantharellales</taxon>
        <taxon>Ceratobasidiaceae</taxon>
        <taxon>Rhizoctonia</taxon>
    </lineage>
</organism>
<proteinExistence type="predicted"/>
<feature type="domain" description="Asl1-like glycosyl hydrolase catalytic" evidence="1">
    <location>
        <begin position="44"/>
        <end position="126"/>
    </location>
</feature>
<name>A0A8H3A4H4_9AGAM</name>